<evidence type="ECO:0000256" key="20">
    <source>
        <dbReference type="ARBA" id="ARBA00049220"/>
    </source>
</evidence>
<evidence type="ECO:0000256" key="16">
    <source>
        <dbReference type="ARBA" id="ARBA00023014"/>
    </source>
</evidence>
<dbReference type="NCBIfam" id="TIGR00384">
    <property type="entry name" value="dhsB"/>
    <property type="match status" value="1"/>
</dbReference>
<dbReference type="PROSITE" id="PS00198">
    <property type="entry name" value="4FE4S_FER_1"/>
    <property type="match status" value="1"/>
</dbReference>
<organism evidence="22 23">
    <name type="scientific">Nezara viridula</name>
    <name type="common">Southern green stink bug</name>
    <name type="synonym">Cimex viridulus</name>
    <dbReference type="NCBI Taxonomy" id="85310"/>
    <lineage>
        <taxon>Eukaryota</taxon>
        <taxon>Metazoa</taxon>
        <taxon>Ecdysozoa</taxon>
        <taxon>Arthropoda</taxon>
        <taxon>Hexapoda</taxon>
        <taxon>Insecta</taxon>
        <taxon>Pterygota</taxon>
        <taxon>Neoptera</taxon>
        <taxon>Paraneoptera</taxon>
        <taxon>Hemiptera</taxon>
        <taxon>Heteroptera</taxon>
        <taxon>Panheteroptera</taxon>
        <taxon>Pentatomomorpha</taxon>
        <taxon>Pentatomoidea</taxon>
        <taxon>Pentatomidae</taxon>
        <taxon>Pentatominae</taxon>
        <taxon>Nezara</taxon>
    </lineage>
</organism>
<evidence type="ECO:0000313" key="22">
    <source>
        <dbReference type="EMBL" id="CAH1403226.1"/>
    </source>
</evidence>
<dbReference type="Gene3D" id="1.10.1060.10">
    <property type="entry name" value="Alpha-helical ferredoxin"/>
    <property type="match status" value="1"/>
</dbReference>
<dbReference type="EC" id="1.3.5.1" evidence="6"/>
<feature type="domain" description="2Fe-2S ferredoxin-type" evidence="21">
    <location>
        <begin position="53"/>
        <end position="142"/>
    </location>
</feature>
<dbReference type="GO" id="GO:0051539">
    <property type="term" value="F:4 iron, 4 sulfur cluster binding"/>
    <property type="evidence" value="ECO:0007669"/>
    <property type="project" value="UniProtKB-KW"/>
</dbReference>
<dbReference type="GO" id="GO:0051538">
    <property type="term" value="F:3 iron, 4 sulfur cluster binding"/>
    <property type="evidence" value="ECO:0007669"/>
    <property type="project" value="UniProtKB-KW"/>
</dbReference>
<keyword evidence="11" id="KW-0001">2Fe-2S</keyword>
<dbReference type="OrthoDB" id="1696654at2759"/>
<dbReference type="AlphaFoldDB" id="A0A9P0MTX3"/>
<dbReference type="GO" id="GO:0006099">
    <property type="term" value="P:tricarboxylic acid cycle"/>
    <property type="evidence" value="ECO:0007669"/>
    <property type="project" value="UniProtKB-KW"/>
</dbReference>
<evidence type="ECO:0000256" key="6">
    <source>
        <dbReference type="ARBA" id="ARBA00012792"/>
    </source>
</evidence>
<dbReference type="SUPFAM" id="SSF54292">
    <property type="entry name" value="2Fe-2S ferredoxin-like"/>
    <property type="match status" value="1"/>
</dbReference>
<keyword evidence="13" id="KW-0249">Electron transport</keyword>
<dbReference type="PROSITE" id="PS51085">
    <property type="entry name" value="2FE2S_FER_2"/>
    <property type="match status" value="1"/>
</dbReference>
<comment type="cofactor">
    <cofactor evidence="1">
        <name>[3Fe-4S] cluster</name>
        <dbReference type="ChEBI" id="CHEBI:21137"/>
    </cofactor>
</comment>
<dbReference type="InterPro" id="IPR009051">
    <property type="entry name" value="Helical_ferredxn"/>
</dbReference>
<proteinExistence type="inferred from homology"/>
<reference evidence="22" key="1">
    <citation type="submission" date="2022-01" db="EMBL/GenBank/DDBJ databases">
        <authorList>
            <person name="King R."/>
        </authorList>
    </citation>
    <scope>NUCLEOTIDE SEQUENCE</scope>
</reference>
<evidence type="ECO:0000256" key="14">
    <source>
        <dbReference type="ARBA" id="ARBA00023002"/>
    </source>
</evidence>
<keyword evidence="17" id="KW-0003">3Fe-4S</keyword>
<keyword evidence="16" id="KW-0411">Iron-sulfur</keyword>
<dbReference type="GO" id="GO:0046872">
    <property type="term" value="F:metal ion binding"/>
    <property type="evidence" value="ECO:0007669"/>
    <property type="project" value="UniProtKB-KW"/>
</dbReference>
<comment type="cofactor">
    <cofactor evidence="19">
        <name>[2Fe-2S] cluster</name>
        <dbReference type="ChEBI" id="CHEBI:190135"/>
    </cofactor>
</comment>
<gene>
    <name evidence="22" type="ORF">NEZAVI_LOCUS11868</name>
</gene>
<dbReference type="InterPro" id="IPR001041">
    <property type="entry name" value="2Fe-2S_ferredoxin-type"/>
</dbReference>
<name>A0A9P0MTX3_NEZVI</name>
<evidence type="ECO:0000256" key="7">
    <source>
        <dbReference type="ARBA" id="ARBA00016766"/>
    </source>
</evidence>
<keyword evidence="15" id="KW-0408">Iron</keyword>
<comment type="cofactor">
    <cofactor evidence="2">
        <name>[4Fe-4S] cluster</name>
        <dbReference type="ChEBI" id="CHEBI:49883"/>
    </cofactor>
</comment>
<evidence type="ECO:0000256" key="9">
    <source>
        <dbReference type="ARBA" id="ARBA00022485"/>
    </source>
</evidence>
<dbReference type="InterPro" id="IPR017900">
    <property type="entry name" value="4Fe4S_Fe_S_CS"/>
</dbReference>
<accession>A0A9P0MTX3</accession>
<keyword evidence="12" id="KW-0479">Metal-binding</keyword>
<dbReference type="InterPro" id="IPR050573">
    <property type="entry name" value="SDH/FRD_Iron-Sulfur"/>
</dbReference>
<evidence type="ECO:0000256" key="8">
    <source>
        <dbReference type="ARBA" id="ARBA00022448"/>
    </source>
</evidence>
<protein>
    <recommendedName>
        <fullName evidence="7">Succinate dehydrogenase [ubiquinone] iron-sulfur subunit, mitochondrial</fullName>
        <ecNumber evidence="6">1.3.5.1</ecNumber>
    </recommendedName>
    <alternativeName>
        <fullName evidence="18">Iron-sulfur subunit of complex II</fullName>
    </alternativeName>
</protein>
<dbReference type="InterPro" id="IPR006058">
    <property type="entry name" value="2Fe2S_fd_BS"/>
</dbReference>
<comment type="catalytic activity">
    <reaction evidence="20">
        <text>a quinone + succinate = fumarate + a quinol</text>
        <dbReference type="Rhea" id="RHEA:40523"/>
        <dbReference type="ChEBI" id="CHEBI:24646"/>
        <dbReference type="ChEBI" id="CHEBI:29806"/>
        <dbReference type="ChEBI" id="CHEBI:30031"/>
        <dbReference type="ChEBI" id="CHEBI:132124"/>
        <dbReference type="EC" id="1.3.5.1"/>
    </reaction>
</comment>
<evidence type="ECO:0000256" key="4">
    <source>
        <dbReference type="ARBA" id="ARBA00004788"/>
    </source>
</evidence>
<evidence type="ECO:0000256" key="17">
    <source>
        <dbReference type="ARBA" id="ARBA00023291"/>
    </source>
</evidence>
<dbReference type="InterPro" id="IPR004489">
    <property type="entry name" value="Succ_DH/fum_Rdtase_Fe-S"/>
</dbReference>
<comment type="pathway">
    <text evidence="4">Carbohydrate metabolism; tricarboxylic acid cycle; fumarate from succinate (eukaryal route): step 1/1.</text>
</comment>
<evidence type="ECO:0000256" key="2">
    <source>
        <dbReference type="ARBA" id="ARBA00001966"/>
    </source>
</evidence>
<dbReference type="Proteomes" id="UP001152798">
    <property type="component" value="Chromosome 5"/>
</dbReference>
<keyword evidence="8" id="KW-0813">Transport</keyword>
<evidence type="ECO:0000259" key="21">
    <source>
        <dbReference type="PROSITE" id="PS51085"/>
    </source>
</evidence>
<evidence type="ECO:0000256" key="15">
    <source>
        <dbReference type="ARBA" id="ARBA00023004"/>
    </source>
</evidence>
<evidence type="ECO:0000256" key="10">
    <source>
        <dbReference type="ARBA" id="ARBA00022532"/>
    </source>
</evidence>
<dbReference type="PANTHER" id="PTHR11921:SF29">
    <property type="entry name" value="SUCCINATE DEHYDROGENASE [UBIQUINONE] IRON-SULFUR SUBUNIT, MITOCHONDRIAL"/>
    <property type="match status" value="1"/>
</dbReference>
<dbReference type="InterPro" id="IPR036010">
    <property type="entry name" value="2Fe-2S_ferredoxin-like_sf"/>
</dbReference>
<evidence type="ECO:0000256" key="11">
    <source>
        <dbReference type="ARBA" id="ARBA00022714"/>
    </source>
</evidence>
<evidence type="ECO:0000256" key="12">
    <source>
        <dbReference type="ARBA" id="ARBA00022723"/>
    </source>
</evidence>
<keyword evidence="23" id="KW-1185">Reference proteome</keyword>
<dbReference type="EMBL" id="OV725081">
    <property type="protein sequence ID" value="CAH1403226.1"/>
    <property type="molecule type" value="Genomic_DNA"/>
</dbReference>
<dbReference type="GO" id="GO:0051537">
    <property type="term" value="F:2 iron, 2 sulfur cluster binding"/>
    <property type="evidence" value="ECO:0007669"/>
    <property type="project" value="UniProtKB-KW"/>
</dbReference>
<dbReference type="InterPro" id="IPR025192">
    <property type="entry name" value="Succ_DH/fum_Rdtase_N"/>
</dbReference>
<dbReference type="GO" id="GO:0005743">
    <property type="term" value="C:mitochondrial inner membrane"/>
    <property type="evidence" value="ECO:0007669"/>
    <property type="project" value="UniProtKB-SubCell"/>
</dbReference>
<evidence type="ECO:0000256" key="1">
    <source>
        <dbReference type="ARBA" id="ARBA00001927"/>
    </source>
</evidence>
<comment type="subcellular location">
    <subcellularLocation>
        <location evidence="3">Mitochondrion inner membrane</location>
        <topology evidence="3">Peripheral membrane protein</topology>
        <orientation evidence="3">Matrix side</orientation>
    </subcellularLocation>
</comment>
<dbReference type="GO" id="GO:0009055">
    <property type="term" value="F:electron transfer activity"/>
    <property type="evidence" value="ECO:0007669"/>
    <property type="project" value="InterPro"/>
</dbReference>
<dbReference type="SUPFAM" id="SSF46548">
    <property type="entry name" value="alpha-helical ferredoxin"/>
    <property type="match status" value="1"/>
</dbReference>
<dbReference type="PROSITE" id="PS00197">
    <property type="entry name" value="2FE2S_FER_1"/>
    <property type="match status" value="1"/>
</dbReference>
<evidence type="ECO:0000256" key="19">
    <source>
        <dbReference type="ARBA" id="ARBA00034078"/>
    </source>
</evidence>
<keyword evidence="9" id="KW-0004">4Fe-4S</keyword>
<dbReference type="FunFam" id="1.10.1060.10:FF:000001">
    <property type="entry name" value="Succinate dehydrogenase iron-sulfur subunit SdhB"/>
    <property type="match status" value="1"/>
</dbReference>
<dbReference type="Pfam" id="PF13085">
    <property type="entry name" value="Fer2_3"/>
    <property type="match status" value="1"/>
</dbReference>
<comment type="similarity">
    <text evidence="5">Belongs to the succinate dehydrogenase/fumarate reductase iron-sulfur protein family.</text>
</comment>
<evidence type="ECO:0000313" key="23">
    <source>
        <dbReference type="Proteomes" id="UP001152798"/>
    </source>
</evidence>
<keyword evidence="10" id="KW-0816">Tricarboxylic acid cycle</keyword>
<keyword evidence="14" id="KW-0560">Oxidoreductase</keyword>
<dbReference type="InterPro" id="IPR012675">
    <property type="entry name" value="Beta-grasp_dom_sf"/>
</dbReference>
<dbReference type="Pfam" id="PF13534">
    <property type="entry name" value="Fer4_17"/>
    <property type="match status" value="1"/>
</dbReference>
<dbReference type="PANTHER" id="PTHR11921">
    <property type="entry name" value="SUCCINATE DEHYDROGENASE IRON-SULFUR PROTEIN"/>
    <property type="match status" value="1"/>
</dbReference>
<evidence type="ECO:0000256" key="3">
    <source>
        <dbReference type="ARBA" id="ARBA00004443"/>
    </source>
</evidence>
<evidence type="ECO:0000256" key="13">
    <source>
        <dbReference type="ARBA" id="ARBA00022982"/>
    </source>
</evidence>
<evidence type="ECO:0000256" key="18">
    <source>
        <dbReference type="ARBA" id="ARBA00033304"/>
    </source>
</evidence>
<dbReference type="GO" id="GO:0008177">
    <property type="term" value="F:succinate dehydrogenase (quinone) activity"/>
    <property type="evidence" value="ECO:0007669"/>
    <property type="project" value="UniProtKB-EC"/>
</dbReference>
<sequence>MLRNLRINYRSWMNVPIRGIKMPAIISKLMKKDKGGGGEKGSPGKPPPFESDKCVSIFRYDPEECEPPYIQQYEIDTKESGHVVLDILLYIKNEIDPTLTFRRSCREGICGSCAMNINGKNGLACIKSAPPGDLIIYPLPHLYVVKDLVTDLTNFYRQYKEIQPWLQRKDEKEFCEGTRQLKQSIRDRDKIEGMYECVLCACCSTSCPAYWWHGNQDDRFLGPAALLHAYRWIIDSRDEFHCQRLEKLKSMWNLYRCHTIFNCTTACPKHLNPGKLISKLKLMACDKLIKEIPDVEQDNELYDADETARKTAAAGPPKPKEKKK</sequence>
<dbReference type="GO" id="GO:0022904">
    <property type="term" value="P:respiratory electron transport chain"/>
    <property type="evidence" value="ECO:0007669"/>
    <property type="project" value="TreeGrafter"/>
</dbReference>
<dbReference type="Gene3D" id="3.10.20.30">
    <property type="match status" value="1"/>
</dbReference>
<dbReference type="NCBIfam" id="NF004616">
    <property type="entry name" value="PRK05950.1"/>
    <property type="match status" value="1"/>
</dbReference>
<evidence type="ECO:0000256" key="5">
    <source>
        <dbReference type="ARBA" id="ARBA00009433"/>
    </source>
</evidence>